<dbReference type="EnsemblPlants" id="AET5Gv20844800.5">
    <property type="protein sequence ID" value="AET5Gv20844800.5"/>
    <property type="gene ID" value="AET5Gv20844800"/>
</dbReference>
<dbReference type="Proteomes" id="UP000015105">
    <property type="component" value="Chromosome 5D"/>
</dbReference>
<feature type="region of interest" description="Disordered" evidence="1">
    <location>
        <begin position="49"/>
        <end position="78"/>
    </location>
</feature>
<reference evidence="2" key="4">
    <citation type="submission" date="2019-03" db="UniProtKB">
        <authorList>
            <consortium name="EnsemblPlants"/>
        </authorList>
    </citation>
    <scope>IDENTIFICATION</scope>
</reference>
<dbReference type="PANTHER" id="PTHR36336">
    <property type="entry name" value="OS09G0560400 PROTEIN"/>
    <property type="match status" value="1"/>
</dbReference>
<evidence type="ECO:0000313" key="2">
    <source>
        <dbReference type="EnsemblPlants" id="AET5Gv20844800.5"/>
    </source>
</evidence>
<accession>A0A453LMT5</accession>
<proteinExistence type="predicted"/>
<evidence type="ECO:0000313" key="3">
    <source>
        <dbReference type="Proteomes" id="UP000015105"/>
    </source>
</evidence>
<feature type="compositionally biased region" description="Basic and acidic residues" evidence="1">
    <location>
        <begin position="55"/>
        <end position="78"/>
    </location>
</feature>
<dbReference type="PANTHER" id="PTHR36336:SF1">
    <property type="entry name" value="OS09G0560400 PROTEIN"/>
    <property type="match status" value="1"/>
</dbReference>
<reference evidence="2" key="3">
    <citation type="journal article" date="2017" name="Nature">
        <title>Genome sequence of the progenitor of the wheat D genome Aegilops tauschii.</title>
        <authorList>
            <person name="Luo M.C."/>
            <person name="Gu Y.Q."/>
            <person name="Puiu D."/>
            <person name="Wang H."/>
            <person name="Twardziok S.O."/>
            <person name="Deal K.R."/>
            <person name="Huo N."/>
            <person name="Zhu T."/>
            <person name="Wang L."/>
            <person name="Wang Y."/>
            <person name="McGuire P.E."/>
            <person name="Liu S."/>
            <person name="Long H."/>
            <person name="Ramasamy R.K."/>
            <person name="Rodriguez J.C."/>
            <person name="Van S.L."/>
            <person name="Yuan L."/>
            <person name="Wang Z."/>
            <person name="Xia Z."/>
            <person name="Xiao L."/>
            <person name="Anderson O.D."/>
            <person name="Ouyang S."/>
            <person name="Liang Y."/>
            <person name="Zimin A.V."/>
            <person name="Pertea G."/>
            <person name="Qi P."/>
            <person name="Bennetzen J.L."/>
            <person name="Dai X."/>
            <person name="Dawson M.W."/>
            <person name="Muller H.G."/>
            <person name="Kugler K."/>
            <person name="Rivarola-Duarte L."/>
            <person name="Spannagl M."/>
            <person name="Mayer K.F.X."/>
            <person name="Lu F.H."/>
            <person name="Bevan M.W."/>
            <person name="Leroy P."/>
            <person name="Li P."/>
            <person name="You F.M."/>
            <person name="Sun Q."/>
            <person name="Liu Z."/>
            <person name="Lyons E."/>
            <person name="Wicker T."/>
            <person name="Salzberg S.L."/>
            <person name="Devos K.M."/>
            <person name="Dvorak J."/>
        </authorList>
    </citation>
    <scope>NUCLEOTIDE SEQUENCE [LARGE SCALE GENOMIC DNA]</scope>
    <source>
        <strain evidence="2">cv. AL8/78</strain>
    </source>
</reference>
<reference evidence="3" key="1">
    <citation type="journal article" date="2014" name="Science">
        <title>Ancient hybridizations among the ancestral genomes of bread wheat.</title>
        <authorList>
            <consortium name="International Wheat Genome Sequencing Consortium,"/>
            <person name="Marcussen T."/>
            <person name="Sandve S.R."/>
            <person name="Heier L."/>
            <person name="Spannagl M."/>
            <person name="Pfeifer M."/>
            <person name="Jakobsen K.S."/>
            <person name="Wulff B.B."/>
            <person name="Steuernagel B."/>
            <person name="Mayer K.F."/>
            <person name="Olsen O.A."/>
        </authorList>
    </citation>
    <scope>NUCLEOTIDE SEQUENCE [LARGE SCALE GENOMIC DNA]</scope>
    <source>
        <strain evidence="3">cv. AL8/78</strain>
    </source>
</reference>
<organism evidence="2 3">
    <name type="scientific">Aegilops tauschii subsp. strangulata</name>
    <name type="common">Goatgrass</name>
    <dbReference type="NCBI Taxonomy" id="200361"/>
    <lineage>
        <taxon>Eukaryota</taxon>
        <taxon>Viridiplantae</taxon>
        <taxon>Streptophyta</taxon>
        <taxon>Embryophyta</taxon>
        <taxon>Tracheophyta</taxon>
        <taxon>Spermatophyta</taxon>
        <taxon>Magnoliopsida</taxon>
        <taxon>Liliopsida</taxon>
        <taxon>Poales</taxon>
        <taxon>Poaceae</taxon>
        <taxon>BOP clade</taxon>
        <taxon>Pooideae</taxon>
        <taxon>Triticodae</taxon>
        <taxon>Triticeae</taxon>
        <taxon>Triticinae</taxon>
        <taxon>Aegilops</taxon>
    </lineage>
</organism>
<name>A0A453LMT5_AEGTS</name>
<dbReference type="AlphaFoldDB" id="A0A453LMT5"/>
<evidence type="ECO:0000256" key="1">
    <source>
        <dbReference type="SAM" id="MobiDB-lite"/>
    </source>
</evidence>
<dbReference type="Gramene" id="AET5Gv20844800.5">
    <property type="protein sequence ID" value="AET5Gv20844800.5"/>
    <property type="gene ID" value="AET5Gv20844800"/>
</dbReference>
<reference evidence="2" key="5">
    <citation type="journal article" date="2021" name="G3 (Bethesda)">
        <title>Aegilops tauschii genome assembly Aet v5.0 features greater sequence contiguity and improved annotation.</title>
        <authorList>
            <person name="Wang L."/>
            <person name="Zhu T."/>
            <person name="Rodriguez J.C."/>
            <person name="Deal K.R."/>
            <person name="Dubcovsky J."/>
            <person name="McGuire P.E."/>
            <person name="Lux T."/>
            <person name="Spannagl M."/>
            <person name="Mayer K.F.X."/>
            <person name="Baldrich P."/>
            <person name="Meyers B.C."/>
            <person name="Huo N."/>
            <person name="Gu Y.Q."/>
            <person name="Zhou H."/>
            <person name="Devos K.M."/>
            <person name="Bennetzen J.L."/>
            <person name="Unver T."/>
            <person name="Budak H."/>
            <person name="Gulick P.J."/>
            <person name="Galiba G."/>
            <person name="Kalapos B."/>
            <person name="Nelson D.R."/>
            <person name="Li P."/>
            <person name="You F.M."/>
            <person name="Luo M.C."/>
            <person name="Dvorak J."/>
        </authorList>
    </citation>
    <scope>NUCLEOTIDE SEQUENCE [LARGE SCALE GENOMIC DNA]</scope>
    <source>
        <strain evidence="2">cv. AL8/78</strain>
    </source>
</reference>
<reference evidence="3" key="2">
    <citation type="journal article" date="2017" name="Nat. Plants">
        <title>The Aegilops tauschii genome reveals multiple impacts of transposons.</title>
        <authorList>
            <person name="Zhao G."/>
            <person name="Zou C."/>
            <person name="Li K."/>
            <person name="Wang K."/>
            <person name="Li T."/>
            <person name="Gao L."/>
            <person name="Zhang X."/>
            <person name="Wang H."/>
            <person name="Yang Z."/>
            <person name="Liu X."/>
            <person name="Jiang W."/>
            <person name="Mao L."/>
            <person name="Kong X."/>
            <person name="Jiao Y."/>
            <person name="Jia J."/>
        </authorList>
    </citation>
    <scope>NUCLEOTIDE SEQUENCE [LARGE SCALE GENOMIC DNA]</scope>
    <source>
        <strain evidence="3">cv. AL8/78</strain>
    </source>
</reference>
<keyword evidence="3" id="KW-1185">Reference proteome</keyword>
<protein>
    <submittedName>
        <fullName evidence="2">Uncharacterized protein</fullName>
    </submittedName>
</protein>
<sequence length="78" mass="8590">AKKGARRSLLGFVEAQGNSSYRCSPSGPCIPCQYSEKVSPAAPPLSFLPSSQPVLHRDYPPTHPIIRENKMDLGRMKH</sequence>